<protein>
    <submittedName>
        <fullName evidence="1">Uncharacterized protein</fullName>
    </submittedName>
</protein>
<dbReference type="EMBL" id="DF974690">
    <property type="protein sequence ID" value="GAU50101.1"/>
    <property type="molecule type" value="Genomic_DNA"/>
</dbReference>
<dbReference type="Proteomes" id="UP000242715">
    <property type="component" value="Unassembled WGS sequence"/>
</dbReference>
<proteinExistence type="predicted"/>
<sequence length="53" mass="6115">MPIAKPPVIEEKKCKNLNMYQNCHQNALLIQLQNRRAKLIYHLLTPAATSVQE</sequence>
<reference evidence="2" key="1">
    <citation type="journal article" date="2017" name="Front. Plant Sci.">
        <title>Climate Clever Clovers: New Paradigm to Reduce the Environmental Footprint of Ruminants by Breeding Low Methanogenic Forages Utilizing Haplotype Variation.</title>
        <authorList>
            <person name="Kaur P."/>
            <person name="Appels R."/>
            <person name="Bayer P.E."/>
            <person name="Keeble-Gagnere G."/>
            <person name="Wang J."/>
            <person name="Hirakawa H."/>
            <person name="Shirasawa K."/>
            <person name="Vercoe P."/>
            <person name="Stefanova K."/>
            <person name="Durmic Z."/>
            <person name="Nichols P."/>
            <person name="Revell C."/>
            <person name="Isobe S.N."/>
            <person name="Edwards D."/>
            <person name="Erskine W."/>
        </authorList>
    </citation>
    <scope>NUCLEOTIDE SEQUENCE [LARGE SCALE GENOMIC DNA]</scope>
    <source>
        <strain evidence="2">cv. Daliak</strain>
    </source>
</reference>
<accession>A0A2Z6P0V3</accession>
<keyword evidence="2" id="KW-1185">Reference proteome</keyword>
<dbReference type="AlphaFoldDB" id="A0A2Z6P0V3"/>
<gene>
    <name evidence="1" type="ORF">TSUD_329350</name>
</gene>
<evidence type="ECO:0000313" key="2">
    <source>
        <dbReference type="Proteomes" id="UP000242715"/>
    </source>
</evidence>
<evidence type="ECO:0000313" key="1">
    <source>
        <dbReference type="EMBL" id="GAU50101.1"/>
    </source>
</evidence>
<name>A0A2Z6P0V3_TRISU</name>
<organism evidence="1 2">
    <name type="scientific">Trifolium subterraneum</name>
    <name type="common">Subterranean clover</name>
    <dbReference type="NCBI Taxonomy" id="3900"/>
    <lineage>
        <taxon>Eukaryota</taxon>
        <taxon>Viridiplantae</taxon>
        <taxon>Streptophyta</taxon>
        <taxon>Embryophyta</taxon>
        <taxon>Tracheophyta</taxon>
        <taxon>Spermatophyta</taxon>
        <taxon>Magnoliopsida</taxon>
        <taxon>eudicotyledons</taxon>
        <taxon>Gunneridae</taxon>
        <taxon>Pentapetalae</taxon>
        <taxon>rosids</taxon>
        <taxon>fabids</taxon>
        <taxon>Fabales</taxon>
        <taxon>Fabaceae</taxon>
        <taxon>Papilionoideae</taxon>
        <taxon>50 kb inversion clade</taxon>
        <taxon>NPAAA clade</taxon>
        <taxon>Hologalegina</taxon>
        <taxon>IRL clade</taxon>
        <taxon>Trifolieae</taxon>
        <taxon>Trifolium</taxon>
    </lineage>
</organism>